<keyword evidence="2" id="KW-0732">Signal</keyword>
<feature type="signal peptide" evidence="2">
    <location>
        <begin position="1"/>
        <end position="18"/>
    </location>
</feature>
<evidence type="ECO:0000313" key="3">
    <source>
        <dbReference type="EMBL" id="EGG11026.1"/>
    </source>
</evidence>
<feature type="compositionally biased region" description="Low complexity" evidence="1">
    <location>
        <begin position="44"/>
        <end position="70"/>
    </location>
</feature>
<feature type="compositionally biased region" description="Polar residues" evidence="1">
    <location>
        <begin position="24"/>
        <end position="36"/>
    </location>
</feature>
<dbReference type="AlphaFoldDB" id="F4R9R6"/>
<dbReference type="GeneID" id="18936255"/>
<gene>
    <name evidence="3" type="ORF">MELLADRAFT_92460</name>
</gene>
<reference evidence="4" key="1">
    <citation type="journal article" date="2011" name="Proc. Natl. Acad. Sci. U.S.A.">
        <title>Obligate biotrophy features unraveled by the genomic analysis of rust fungi.</title>
        <authorList>
            <person name="Duplessis S."/>
            <person name="Cuomo C.A."/>
            <person name="Lin Y.-C."/>
            <person name="Aerts A."/>
            <person name="Tisserant E."/>
            <person name="Veneault-Fourrey C."/>
            <person name="Joly D.L."/>
            <person name="Hacquard S."/>
            <person name="Amselem J."/>
            <person name="Cantarel B.L."/>
            <person name="Chiu R."/>
            <person name="Coutinho P.M."/>
            <person name="Feau N."/>
            <person name="Field M."/>
            <person name="Frey P."/>
            <person name="Gelhaye E."/>
            <person name="Goldberg J."/>
            <person name="Grabherr M.G."/>
            <person name="Kodira C.D."/>
            <person name="Kohler A."/>
            <person name="Kuees U."/>
            <person name="Lindquist E.A."/>
            <person name="Lucas S.M."/>
            <person name="Mago R."/>
            <person name="Mauceli E."/>
            <person name="Morin E."/>
            <person name="Murat C."/>
            <person name="Pangilinan J.L."/>
            <person name="Park R."/>
            <person name="Pearson M."/>
            <person name="Quesneville H."/>
            <person name="Rouhier N."/>
            <person name="Sakthikumar S."/>
            <person name="Salamov A.A."/>
            <person name="Schmutz J."/>
            <person name="Selles B."/>
            <person name="Shapiro H."/>
            <person name="Tanguay P."/>
            <person name="Tuskan G.A."/>
            <person name="Henrissat B."/>
            <person name="Van de Peer Y."/>
            <person name="Rouze P."/>
            <person name="Ellis J.G."/>
            <person name="Dodds P.N."/>
            <person name="Schein J.E."/>
            <person name="Zhong S."/>
            <person name="Hamelin R.C."/>
            <person name="Grigoriev I.V."/>
            <person name="Szabo L.J."/>
            <person name="Martin F."/>
        </authorList>
    </citation>
    <scope>NUCLEOTIDE SEQUENCE [LARGE SCALE GENOMIC DNA]</scope>
    <source>
        <strain evidence="4">98AG31 / pathotype 3-4-7</strain>
    </source>
</reference>
<organism evidence="4">
    <name type="scientific">Melampsora larici-populina (strain 98AG31 / pathotype 3-4-7)</name>
    <name type="common">Poplar leaf rust fungus</name>
    <dbReference type="NCBI Taxonomy" id="747676"/>
    <lineage>
        <taxon>Eukaryota</taxon>
        <taxon>Fungi</taxon>
        <taxon>Dikarya</taxon>
        <taxon>Basidiomycota</taxon>
        <taxon>Pucciniomycotina</taxon>
        <taxon>Pucciniomycetes</taxon>
        <taxon>Pucciniales</taxon>
        <taxon>Melampsoraceae</taxon>
        <taxon>Melampsora</taxon>
    </lineage>
</organism>
<keyword evidence="4" id="KW-1185">Reference proteome</keyword>
<dbReference type="OrthoDB" id="2500097at2759"/>
<dbReference type="InParanoid" id="F4R9R6"/>
<feature type="region of interest" description="Disordered" evidence="1">
    <location>
        <begin position="24"/>
        <end position="70"/>
    </location>
</feature>
<sequence>MLLPFVTVSLLSATIIIAAPQATSSLSNIQQRSSPNLDAMNDGSSSPNSTSNNTSTRQSNSTQTQTSGNSTSLSTAIYGHLKTCHDGIQTHSTTIATHCGGANNENAQDSGSSILLEIQAILILTMTCAINIQASVAQHAASSGIARLFGGGGGSSGSASGSGSFSFSDCATMFFTLIKLLQGCYTQVAGVSYKFPAIRVLCADSLAQLSTCLSQIAHACGLAMPGFANQVNDLCADQSPLFMQTGFGFSQFMKMMKR</sequence>
<dbReference type="HOGENOM" id="CLU_1077980_0_0_1"/>
<dbReference type="EMBL" id="GL883093">
    <property type="protein sequence ID" value="EGG11026.1"/>
    <property type="molecule type" value="Genomic_DNA"/>
</dbReference>
<evidence type="ECO:0000313" key="4">
    <source>
        <dbReference type="Proteomes" id="UP000001072"/>
    </source>
</evidence>
<dbReference type="KEGG" id="mlr:MELLADRAFT_92460"/>
<accession>F4R9R6</accession>
<dbReference type="VEuPathDB" id="FungiDB:MELLADRAFT_92460"/>
<evidence type="ECO:0000256" key="2">
    <source>
        <dbReference type="SAM" id="SignalP"/>
    </source>
</evidence>
<name>F4R9R6_MELLP</name>
<dbReference type="Proteomes" id="UP000001072">
    <property type="component" value="Unassembled WGS sequence"/>
</dbReference>
<dbReference type="RefSeq" id="XP_007405628.1">
    <property type="nucleotide sequence ID" value="XM_007405566.1"/>
</dbReference>
<feature type="chain" id="PRO_5003314908" evidence="2">
    <location>
        <begin position="19"/>
        <end position="258"/>
    </location>
</feature>
<proteinExistence type="predicted"/>
<protein>
    <submittedName>
        <fullName evidence="3">Secreted protein</fullName>
    </submittedName>
</protein>
<evidence type="ECO:0000256" key="1">
    <source>
        <dbReference type="SAM" id="MobiDB-lite"/>
    </source>
</evidence>